<feature type="transmembrane region" description="Helical" evidence="1">
    <location>
        <begin position="68"/>
        <end position="90"/>
    </location>
</feature>
<evidence type="ECO:0000313" key="5">
    <source>
        <dbReference type="Proteomes" id="UP000432694"/>
    </source>
</evidence>
<dbReference type="AlphaFoldDB" id="A0A2I1TYD0"/>
<feature type="transmembrane region" description="Helical" evidence="1">
    <location>
        <begin position="12"/>
        <end position="35"/>
    </location>
</feature>
<proteinExistence type="predicted"/>
<keyword evidence="1" id="KW-1133">Transmembrane helix</keyword>
<evidence type="ECO:0000313" key="2">
    <source>
        <dbReference type="EMBL" id="MQQ02859.1"/>
    </source>
</evidence>
<keyword evidence="1" id="KW-0812">Transmembrane</keyword>
<reference evidence="2 5" key="2">
    <citation type="submission" date="2019-10" db="EMBL/GenBank/DDBJ databases">
        <title>Streptococcus mitis of the oral and urogenital tracts.</title>
        <authorList>
            <person name="Price T."/>
            <person name="Mores C.R."/>
            <person name="Putonti C."/>
            <person name="Wolfe A.J."/>
        </authorList>
    </citation>
    <scope>NUCLEOTIDE SEQUENCE [LARGE SCALE GENOMIC DNA]</scope>
    <source>
        <strain evidence="2 5">SM50</strain>
    </source>
</reference>
<sequence length="207" mass="24581">MNDKKNFFQRTFNFTVTLLIYGLFFFCLTIGLRLLQNLMANAQSRYLSHLFEMMNQWASKGEYYTKTLAILLPLIALFLIIIELVLRAIYDKPANYFRSAYQTIRLIQFLRQDENSQLAFSIDNSSTVTRFNPILRKFNRATSKCVVDVRNDSVTILIKYPKTQQSQKLLREMENYIKEEISSRNPEYYFSAPNRRGNKLWFKSTKR</sequence>
<dbReference type="Proteomes" id="UP000234902">
    <property type="component" value="Unassembled WGS sequence"/>
</dbReference>
<dbReference type="EMBL" id="PKID01000005">
    <property type="protein sequence ID" value="PKZ98641.1"/>
    <property type="molecule type" value="Genomic_DNA"/>
</dbReference>
<protein>
    <submittedName>
        <fullName evidence="3">Uncharacterized protein</fullName>
    </submittedName>
</protein>
<keyword evidence="1" id="KW-0472">Membrane</keyword>
<comment type="caution">
    <text evidence="3">The sequence shown here is derived from an EMBL/GenBank/DDBJ whole genome shotgun (WGS) entry which is preliminary data.</text>
</comment>
<evidence type="ECO:0000256" key="1">
    <source>
        <dbReference type="SAM" id="Phobius"/>
    </source>
</evidence>
<evidence type="ECO:0000313" key="3">
    <source>
        <dbReference type="EMBL" id="PKZ98641.1"/>
    </source>
</evidence>
<dbReference type="Proteomes" id="UP000432694">
    <property type="component" value="Unassembled WGS sequence"/>
</dbReference>
<name>A0A2I1TYD0_STRMT</name>
<reference evidence="3 4" key="1">
    <citation type="submission" date="2017-12" db="EMBL/GenBank/DDBJ databases">
        <title>Phylogenetic diversity of female urinary microbiome.</title>
        <authorList>
            <person name="Thomas-White K."/>
            <person name="Wolfe A.J."/>
        </authorList>
    </citation>
    <scope>NUCLEOTIDE SEQUENCE [LARGE SCALE GENOMIC DNA]</scope>
    <source>
        <strain evidence="3 4">UMB0079</strain>
    </source>
</reference>
<accession>A0A2I1TYD0</accession>
<organism evidence="3 4">
    <name type="scientific">Streptococcus mitis</name>
    <dbReference type="NCBI Taxonomy" id="28037"/>
    <lineage>
        <taxon>Bacteria</taxon>
        <taxon>Bacillati</taxon>
        <taxon>Bacillota</taxon>
        <taxon>Bacilli</taxon>
        <taxon>Lactobacillales</taxon>
        <taxon>Streptococcaceae</taxon>
        <taxon>Streptococcus</taxon>
        <taxon>Streptococcus mitis group</taxon>
    </lineage>
</organism>
<dbReference type="EMBL" id="WIJB01000008">
    <property type="protein sequence ID" value="MQQ02859.1"/>
    <property type="molecule type" value="Genomic_DNA"/>
</dbReference>
<evidence type="ECO:0000313" key="4">
    <source>
        <dbReference type="Proteomes" id="UP000234902"/>
    </source>
</evidence>
<dbReference type="RefSeq" id="WP_101782256.1">
    <property type="nucleotide sequence ID" value="NZ_JAPVZH010000002.1"/>
</dbReference>
<gene>
    <name evidence="3" type="ORF">CYK19_05530</name>
    <name evidence="2" type="ORF">GEZ98_08240</name>
</gene>